<dbReference type="EMBL" id="JAHDTB010000023">
    <property type="protein sequence ID" value="MBW8289793.1"/>
    <property type="molecule type" value="Genomic_DNA"/>
</dbReference>
<dbReference type="Proteomes" id="UP000711178">
    <property type="component" value="Unassembled WGS sequence"/>
</dbReference>
<protein>
    <submittedName>
        <fullName evidence="4">Alpha/beta fold hydrolase</fullName>
    </submittedName>
</protein>
<evidence type="ECO:0000313" key="4">
    <source>
        <dbReference type="EMBL" id="MBW8289793.1"/>
    </source>
</evidence>
<dbReference type="PANTHER" id="PTHR11487:SF0">
    <property type="entry name" value="S-ACYL FATTY ACID SYNTHASE THIOESTERASE, MEDIUM CHAIN"/>
    <property type="match status" value="1"/>
</dbReference>
<dbReference type="InterPro" id="IPR029058">
    <property type="entry name" value="AB_hydrolase_fold"/>
</dbReference>
<dbReference type="RefSeq" id="WP_053006684.1">
    <property type="nucleotide sequence ID" value="NZ_CP142381.1"/>
</dbReference>
<accession>A0ABS7FI74</accession>
<evidence type="ECO:0000256" key="2">
    <source>
        <dbReference type="SAM" id="MobiDB-lite"/>
    </source>
</evidence>
<dbReference type="GO" id="GO:0016787">
    <property type="term" value="F:hydrolase activity"/>
    <property type="evidence" value="ECO:0007669"/>
    <property type="project" value="UniProtKB-KW"/>
</dbReference>
<reference evidence="4 5" key="1">
    <citation type="submission" date="2021-05" db="EMBL/GenBank/DDBJ databases">
        <title>Draft Whole Genome Sequencing Of Biosensor Chromobacterium violaceum Strain CV026 Reveals A Regulatory RNA In Chromobacterium violaceum Phenotype Regulatory Network.</title>
        <authorList>
            <person name="Hong K.W."/>
            <person name="Chan K.G."/>
            <person name="Chang C.-Y."/>
        </authorList>
    </citation>
    <scope>NUCLEOTIDE SEQUENCE [LARGE SCALE GENOMIC DNA]</scope>
    <source>
        <strain evidence="4 5">ATCC 31532</strain>
    </source>
</reference>
<dbReference type="InterPro" id="IPR001031">
    <property type="entry name" value="Thioesterase"/>
</dbReference>
<keyword evidence="4" id="KW-0378">Hydrolase</keyword>
<keyword evidence="5" id="KW-1185">Reference proteome</keyword>
<feature type="region of interest" description="Disordered" evidence="2">
    <location>
        <begin position="252"/>
        <end position="273"/>
    </location>
</feature>
<dbReference type="SUPFAM" id="SSF53474">
    <property type="entry name" value="alpha/beta-Hydrolases"/>
    <property type="match status" value="1"/>
</dbReference>
<name>A0ABS7FI74_9NEIS</name>
<gene>
    <name evidence="4" type="ORF">KIF53_19330</name>
</gene>
<comment type="similarity">
    <text evidence="1">Belongs to the thioesterase family.</text>
</comment>
<dbReference type="Pfam" id="PF00975">
    <property type="entry name" value="Thioesterase"/>
    <property type="match status" value="1"/>
</dbReference>
<proteinExistence type="inferred from homology"/>
<dbReference type="GeneID" id="89685614"/>
<evidence type="ECO:0000313" key="5">
    <source>
        <dbReference type="Proteomes" id="UP000711178"/>
    </source>
</evidence>
<sequence>MSDAILSLARSRPDAAVQLLFLHHAGGSSYPYLQLAQQLSGSIEAFCLELAGRGGRFMEPFQADAERTLEEALAAIERLQLGRRKPLLLFGHSLGGELAYQLAHRLRRRAPRLKLGLVLSARGFVDPDSMAAQPGEALSDADILQLLEQYEGTPPEVLADPEMRKYVIGVMRNDLALLASLSRLPKPALDVDAHLAGGDADSRVPLARLAGWRGAFAAPARQKIFAGGHFYLFASEEVIPWIEERARELAEYPPAGDSAERHSPALAGYNPVE</sequence>
<comment type="caution">
    <text evidence="4">The sequence shown here is derived from an EMBL/GenBank/DDBJ whole genome shotgun (WGS) entry which is preliminary data.</text>
</comment>
<dbReference type="InterPro" id="IPR012223">
    <property type="entry name" value="TEII"/>
</dbReference>
<evidence type="ECO:0000259" key="3">
    <source>
        <dbReference type="Pfam" id="PF00975"/>
    </source>
</evidence>
<dbReference type="Gene3D" id="3.40.50.1820">
    <property type="entry name" value="alpha/beta hydrolase"/>
    <property type="match status" value="1"/>
</dbReference>
<evidence type="ECO:0000256" key="1">
    <source>
        <dbReference type="ARBA" id="ARBA00007169"/>
    </source>
</evidence>
<feature type="domain" description="Thioesterase" evidence="3">
    <location>
        <begin position="18"/>
        <end position="243"/>
    </location>
</feature>
<dbReference type="PANTHER" id="PTHR11487">
    <property type="entry name" value="THIOESTERASE"/>
    <property type="match status" value="1"/>
</dbReference>
<organism evidence="4 5">
    <name type="scientific">Chromobacterium subtsugae</name>
    <dbReference type="NCBI Taxonomy" id="251747"/>
    <lineage>
        <taxon>Bacteria</taxon>
        <taxon>Pseudomonadati</taxon>
        <taxon>Pseudomonadota</taxon>
        <taxon>Betaproteobacteria</taxon>
        <taxon>Neisseriales</taxon>
        <taxon>Chromobacteriaceae</taxon>
        <taxon>Chromobacterium</taxon>
    </lineage>
</organism>